<dbReference type="PANTHER" id="PTHR40079">
    <property type="entry name" value="MANNAN ENDO-1,4-BETA-MANNOSIDASE E-RELATED"/>
    <property type="match status" value="1"/>
</dbReference>
<name>A0A5N6TZ24_ASPAV</name>
<proteinExistence type="inferred from homology"/>
<dbReference type="Gene3D" id="3.20.20.80">
    <property type="entry name" value="Glycosidases"/>
    <property type="match status" value="1"/>
</dbReference>
<dbReference type="EMBL" id="ML742068">
    <property type="protein sequence ID" value="KAE8151590.1"/>
    <property type="molecule type" value="Genomic_DNA"/>
</dbReference>
<dbReference type="PANTHER" id="PTHR40079:SF4">
    <property type="entry name" value="GH26 DOMAIN-CONTAINING PROTEIN-RELATED"/>
    <property type="match status" value="1"/>
</dbReference>
<feature type="chain" id="PRO_5025016128" evidence="5">
    <location>
        <begin position="18"/>
        <end position="341"/>
    </location>
</feature>
<sequence>MFAKFTLLSFLVTSAIAAGGPGLSYDNIDKAATPGAKSLLKYIQSQYGSHYISGQQDEGSWQWVKENVGAAPAILGSDFMYYSPSAVARGSKSHAVEDVIKHDQRGGINALVWHWYAPTCLPDTQEQPWYSGFYTKATCFNLDNALNDGRNGTNFRLLLRDIDAVAEQIKRIDQAGIPILFRPLHEAEGGWFWWGAFGPGPFHKLWDIIYDRITRFHNLHNIVWVCNNLEPAWYPGNDKCDIATVDHYADPGDHGVLEDKFHKLQSVTQGERVLALAEVGPIPDPMMQARKDIPWAYWMVWNDEFIKDGKHNSKAFLQNTYNNTRVVSQRAGSKTSLWKQA</sequence>
<protein>
    <submittedName>
        <fullName evidence="7">Family 26 endoglucanase H/Glycosyl hydrolase</fullName>
    </submittedName>
</protein>
<keyword evidence="2 4" id="KW-0378">Hydrolase</keyword>
<feature type="signal peptide" evidence="5">
    <location>
        <begin position="1"/>
        <end position="17"/>
    </location>
</feature>
<dbReference type="InterPro" id="IPR017853">
    <property type="entry name" value="GH"/>
</dbReference>
<keyword evidence="3 4" id="KW-0326">Glycosidase</keyword>
<evidence type="ECO:0000313" key="7">
    <source>
        <dbReference type="EMBL" id="KAE8151590.1"/>
    </source>
</evidence>
<evidence type="ECO:0000256" key="3">
    <source>
        <dbReference type="ARBA" id="ARBA00023295"/>
    </source>
</evidence>
<dbReference type="SUPFAM" id="SSF51445">
    <property type="entry name" value="(Trans)glycosidases"/>
    <property type="match status" value="1"/>
</dbReference>
<evidence type="ECO:0000256" key="2">
    <source>
        <dbReference type="ARBA" id="ARBA00022801"/>
    </source>
</evidence>
<evidence type="ECO:0000259" key="6">
    <source>
        <dbReference type="PROSITE" id="PS51764"/>
    </source>
</evidence>
<gene>
    <name evidence="7" type="ORF">BDV25DRAFT_171351</name>
</gene>
<feature type="active site" description="Proton donor" evidence="4">
    <location>
        <position position="186"/>
    </location>
</feature>
<keyword evidence="5" id="KW-0732">Signal</keyword>
<dbReference type="AlphaFoldDB" id="A0A5N6TZ24"/>
<dbReference type="InterPro" id="IPR022790">
    <property type="entry name" value="GH26_dom"/>
</dbReference>
<accession>A0A5N6TZ24</accession>
<keyword evidence="8" id="KW-1185">Reference proteome</keyword>
<dbReference type="GO" id="GO:0016985">
    <property type="term" value="F:mannan endo-1,4-beta-mannosidase activity"/>
    <property type="evidence" value="ECO:0007669"/>
    <property type="project" value="InterPro"/>
</dbReference>
<dbReference type="InterPro" id="IPR000805">
    <property type="entry name" value="Glyco_hydro_26"/>
</dbReference>
<comment type="similarity">
    <text evidence="1 4">Belongs to the glycosyl hydrolase 26 family.</text>
</comment>
<dbReference type="OrthoDB" id="5286354at2759"/>
<feature type="active site" description="Nucleophile" evidence="4">
    <location>
        <position position="278"/>
    </location>
</feature>
<organism evidence="7 8">
    <name type="scientific">Aspergillus avenaceus</name>
    <dbReference type="NCBI Taxonomy" id="36643"/>
    <lineage>
        <taxon>Eukaryota</taxon>
        <taxon>Fungi</taxon>
        <taxon>Dikarya</taxon>
        <taxon>Ascomycota</taxon>
        <taxon>Pezizomycotina</taxon>
        <taxon>Eurotiomycetes</taxon>
        <taxon>Eurotiomycetidae</taxon>
        <taxon>Eurotiales</taxon>
        <taxon>Aspergillaceae</taxon>
        <taxon>Aspergillus</taxon>
        <taxon>Aspergillus subgen. Circumdati</taxon>
    </lineage>
</organism>
<reference evidence="7 8" key="1">
    <citation type="submission" date="2019-04" db="EMBL/GenBank/DDBJ databases">
        <title>Friends and foes A comparative genomics study of 23 Aspergillus species from section Flavi.</title>
        <authorList>
            <consortium name="DOE Joint Genome Institute"/>
            <person name="Kjaerbolling I."/>
            <person name="Vesth T."/>
            <person name="Frisvad J.C."/>
            <person name="Nybo J.L."/>
            <person name="Theobald S."/>
            <person name="Kildgaard S."/>
            <person name="Isbrandt T."/>
            <person name="Kuo A."/>
            <person name="Sato A."/>
            <person name="Lyhne E.K."/>
            <person name="Kogle M.E."/>
            <person name="Wiebenga A."/>
            <person name="Kun R.S."/>
            <person name="Lubbers R.J."/>
            <person name="Makela M.R."/>
            <person name="Barry K."/>
            <person name="Chovatia M."/>
            <person name="Clum A."/>
            <person name="Daum C."/>
            <person name="Haridas S."/>
            <person name="He G."/>
            <person name="LaButti K."/>
            <person name="Lipzen A."/>
            <person name="Mondo S."/>
            <person name="Riley R."/>
            <person name="Salamov A."/>
            <person name="Simmons B.A."/>
            <person name="Magnuson J.K."/>
            <person name="Henrissat B."/>
            <person name="Mortensen U.H."/>
            <person name="Larsen T.O."/>
            <person name="Devries R.P."/>
            <person name="Grigoriev I.V."/>
            <person name="Machida M."/>
            <person name="Baker S.E."/>
            <person name="Andersen M.R."/>
        </authorList>
    </citation>
    <scope>NUCLEOTIDE SEQUENCE [LARGE SCALE GENOMIC DNA]</scope>
    <source>
        <strain evidence="7 8">IBT 18842</strain>
    </source>
</reference>
<dbReference type="GO" id="GO:0006080">
    <property type="term" value="P:substituted mannan metabolic process"/>
    <property type="evidence" value="ECO:0007669"/>
    <property type="project" value="InterPro"/>
</dbReference>
<evidence type="ECO:0000313" key="8">
    <source>
        <dbReference type="Proteomes" id="UP000325780"/>
    </source>
</evidence>
<feature type="domain" description="GH26" evidence="6">
    <location>
        <begin position="31"/>
        <end position="330"/>
    </location>
</feature>
<dbReference type="Pfam" id="PF02156">
    <property type="entry name" value="Glyco_hydro_26"/>
    <property type="match status" value="1"/>
</dbReference>
<evidence type="ECO:0000256" key="1">
    <source>
        <dbReference type="ARBA" id="ARBA00007754"/>
    </source>
</evidence>
<dbReference type="PRINTS" id="PR00739">
    <property type="entry name" value="GLHYDRLASE26"/>
</dbReference>
<dbReference type="Proteomes" id="UP000325780">
    <property type="component" value="Unassembled WGS sequence"/>
</dbReference>
<dbReference type="PROSITE" id="PS51764">
    <property type="entry name" value="GH26"/>
    <property type="match status" value="1"/>
</dbReference>
<evidence type="ECO:0000256" key="5">
    <source>
        <dbReference type="SAM" id="SignalP"/>
    </source>
</evidence>
<evidence type="ECO:0000256" key="4">
    <source>
        <dbReference type="PROSITE-ProRule" id="PRU01100"/>
    </source>
</evidence>